<dbReference type="SUPFAM" id="SSF52540">
    <property type="entry name" value="P-loop containing nucleoside triphosphate hydrolases"/>
    <property type="match status" value="1"/>
</dbReference>
<evidence type="ECO:0000256" key="2">
    <source>
        <dbReference type="ARBA" id="ARBA00022448"/>
    </source>
</evidence>
<accession>A0A9D2H572</accession>
<dbReference type="PANTHER" id="PTHR43776:SF8">
    <property type="entry name" value="ABC TRANSPORTER, ATP-BINDING PROTEIN"/>
    <property type="match status" value="1"/>
</dbReference>
<dbReference type="GO" id="GO:0016887">
    <property type="term" value="F:ATP hydrolysis activity"/>
    <property type="evidence" value="ECO:0007669"/>
    <property type="project" value="InterPro"/>
</dbReference>
<keyword evidence="3" id="KW-0547">Nucleotide-binding</keyword>
<dbReference type="FunFam" id="3.40.50.300:FF:000016">
    <property type="entry name" value="Oligopeptide ABC transporter ATP-binding component"/>
    <property type="match status" value="1"/>
</dbReference>
<comment type="caution">
    <text evidence="7">The sequence shown here is derived from an EMBL/GenBank/DDBJ whole genome shotgun (WGS) entry which is preliminary data.</text>
</comment>
<gene>
    <name evidence="7" type="ORF">H9800_03600</name>
</gene>
<evidence type="ECO:0000256" key="3">
    <source>
        <dbReference type="ARBA" id="ARBA00022741"/>
    </source>
</evidence>
<evidence type="ECO:0000256" key="4">
    <source>
        <dbReference type="ARBA" id="ARBA00022840"/>
    </source>
</evidence>
<dbReference type="InterPro" id="IPR003593">
    <property type="entry name" value="AAA+_ATPase"/>
</dbReference>
<organism evidence="7 8">
    <name type="scientific">Candidatus Microbacterium stercoravium</name>
    <dbReference type="NCBI Taxonomy" id="2838697"/>
    <lineage>
        <taxon>Bacteria</taxon>
        <taxon>Bacillati</taxon>
        <taxon>Actinomycetota</taxon>
        <taxon>Actinomycetes</taxon>
        <taxon>Micrococcales</taxon>
        <taxon>Microbacteriaceae</taxon>
        <taxon>Microbacterium</taxon>
    </lineage>
</organism>
<sequence length="298" mass="33101">MSAPLVEVTDLTKHFSVRGAGRTRDVVRAVDGVSLTIAEGEMFGLVGESGSGKTTLGQSILRMHEPSSGSVRFRGRDILPLRRREMTALRPAMQYVFQDPFSALNPRLTIVDAIGEPMRTHGLATRDDERTKVAAVLESCGLDGDVLDRFPHEFSGGQRQRIVIARAMALEPAFVVADEPVSALDVSIQAQIINLFSDLSEQRSTAFLFISHDLGIVEHLCTRVAIMYRGRIVEQGTREQIFDRPLHPYTRELLDAVPVPDPRRRERRGARQQARDWANGEPAELRDVGDGHLVAWEG</sequence>
<dbReference type="Gene3D" id="3.40.50.300">
    <property type="entry name" value="P-loop containing nucleotide triphosphate hydrolases"/>
    <property type="match status" value="1"/>
</dbReference>
<dbReference type="GO" id="GO:0005524">
    <property type="term" value="F:ATP binding"/>
    <property type="evidence" value="ECO:0007669"/>
    <property type="project" value="UniProtKB-KW"/>
</dbReference>
<dbReference type="Proteomes" id="UP000824220">
    <property type="component" value="Unassembled WGS sequence"/>
</dbReference>
<dbReference type="InterPro" id="IPR013563">
    <property type="entry name" value="Oligopep_ABC_C"/>
</dbReference>
<evidence type="ECO:0000259" key="6">
    <source>
        <dbReference type="PROSITE" id="PS50893"/>
    </source>
</evidence>
<dbReference type="PROSITE" id="PS50893">
    <property type="entry name" value="ABC_TRANSPORTER_2"/>
    <property type="match status" value="1"/>
</dbReference>
<dbReference type="GO" id="GO:0055085">
    <property type="term" value="P:transmembrane transport"/>
    <property type="evidence" value="ECO:0007669"/>
    <property type="project" value="UniProtKB-ARBA"/>
</dbReference>
<dbReference type="InterPro" id="IPR003439">
    <property type="entry name" value="ABC_transporter-like_ATP-bd"/>
</dbReference>
<keyword evidence="2" id="KW-0813">Transport</keyword>
<evidence type="ECO:0000256" key="1">
    <source>
        <dbReference type="ARBA" id="ARBA00005417"/>
    </source>
</evidence>
<dbReference type="CDD" id="cd03257">
    <property type="entry name" value="ABC_NikE_OppD_transporters"/>
    <property type="match status" value="1"/>
</dbReference>
<dbReference type="GO" id="GO:0015833">
    <property type="term" value="P:peptide transport"/>
    <property type="evidence" value="ECO:0007669"/>
    <property type="project" value="InterPro"/>
</dbReference>
<dbReference type="InterPro" id="IPR017871">
    <property type="entry name" value="ABC_transporter-like_CS"/>
</dbReference>
<dbReference type="PANTHER" id="PTHR43776">
    <property type="entry name" value="TRANSPORT ATP-BINDING PROTEIN"/>
    <property type="match status" value="1"/>
</dbReference>
<name>A0A9D2H572_9MICO</name>
<comment type="similarity">
    <text evidence="1">Belongs to the ABC transporter superfamily.</text>
</comment>
<dbReference type="AlphaFoldDB" id="A0A9D2H572"/>
<dbReference type="InterPro" id="IPR050319">
    <property type="entry name" value="ABC_transp_ATP-bind"/>
</dbReference>
<dbReference type="EMBL" id="DXAM01000050">
    <property type="protein sequence ID" value="HJA03926.1"/>
    <property type="molecule type" value="Genomic_DNA"/>
</dbReference>
<dbReference type="Pfam" id="PF00005">
    <property type="entry name" value="ABC_tran"/>
    <property type="match status" value="1"/>
</dbReference>
<keyword evidence="4 7" id="KW-0067">ATP-binding</keyword>
<reference evidence="7" key="1">
    <citation type="journal article" date="2021" name="PeerJ">
        <title>Extensive microbial diversity within the chicken gut microbiome revealed by metagenomics and culture.</title>
        <authorList>
            <person name="Gilroy R."/>
            <person name="Ravi A."/>
            <person name="Getino M."/>
            <person name="Pursley I."/>
            <person name="Horton D.L."/>
            <person name="Alikhan N.F."/>
            <person name="Baker D."/>
            <person name="Gharbi K."/>
            <person name="Hall N."/>
            <person name="Watson M."/>
            <person name="Adriaenssens E.M."/>
            <person name="Foster-Nyarko E."/>
            <person name="Jarju S."/>
            <person name="Secka A."/>
            <person name="Antonio M."/>
            <person name="Oren A."/>
            <person name="Chaudhuri R.R."/>
            <person name="La Ragione R."/>
            <person name="Hildebrand F."/>
            <person name="Pallen M.J."/>
        </authorList>
    </citation>
    <scope>NUCLEOTIDE SEQUENCE</scope>
    <source>
        <strain evidence="7">ChiHjej8B7-3636</strain>
    </source>
</reference>
<protein>
    <submittedName>
        <fullName evidence="7">ATP-binding cassette domain-containing protein</fullName>
    </submittedName>
</protein>
<proteinExistence type="inferred from homology"/>
<dbReference type="InterPro" id="IPR027417">
    <property type="entry name" value="P-loop_NTPase"/>
</dbReference>
<dbReference type="SMART" id="SM00382">
    <property type="entry name" value="AAA"/>
    <property type="match status" value="1"/>
</dbReference>
<reference evidence="7" key="2">
    <citation type="submission" date="2021-04" db="EMBL/GenBank/DDBJ databases">
        <authorList>
            <person name="Gilroy R."/>
        </authorList>
    </citation>
    <scope>NUCLEOTIDE SEQUENCE</scope>
    <source>
        <strain evidence="7">ChiHjej8B7-3636</strain>
    </source>
</reference>
<dbReference type="PROSITE" id="PS00211">
    <property type="entry name" value="ABC_TRANSPORTER_1"/>
    <property type="match status" value="1"/>
</dbReference>
<feature type="domain" description="ABC transporter" evidence="6">
    <location>
        <begin position="6"/>
        <end position="254"/>
    </location>
</feature>
<dbReference type="Pfam" id="PF08352">
    <property type="entry name" value="oligo_HPY"/>
    <property type="match status" value="1"/>
</dbReference>
<evidence type="ECO:0000256" key="5">
    <source>
        <dbReference type="SAM" id="MobiDB-lite"/>
    </source>
</evidence>
<evidence type="ECO:0000313" key="7">
    <source>
        <dbReference type="EMBL" id="HJA03926.1"/>
    </source>
</evidence>
<feature type="region of interest" description="Disordered" evidence="5">
    <location>
        <begin position="260"/>
        <end position="280"/>
    </location>
</feature>
<evidence type="ECO:0000313" key="8">
    <source>
        <dbReference type="Proteomes" id="UP000824220"/>
    </source>
</evidence>